<keyword evidence="1" id="KW-0472">Membrane</keyword>
<feature type="transmembrane region" description="Helical" evidence="1">
    <location>
        <begin position="213"/>
        <end position="234"/>
    </location>
</feature>
<name>E4TRQ8_MARTH</name>
<dbReference type="RefSeq" id="WP_013454900.1">
    <property type="nucleotide sequence ID" value="NC_014759.1"/>
</dbReference>
<reference evidence="2 3" key="1">
    <citation type="journal article" date="2011" name="Stand. Genomic Sci.">
        <title>Complete genome sequence of Marivirga tractuosa type strain (H-43).</title>
        <authorList>
            <person name="Pagani I."/>
            <person name="Chertkov O."/>
            <person name="Lapidus A."/>
            <person name="Lucas S."/>
            <person name="Del Rio T.G."/>
            <person name="Tice H."/>
            <person name="Copeland A."/>
            <person name="Cheng J.F."/>
            <person name="Nolan M."/>
            <person name="Saunders E."/>
            <person name="Pitluck S."/>
            <person name="Held B."/>
            <person name="Goodwin L."/>
            <person name="Liolios K."/>
            <person name="Ovchinikova G."/>
            <person name="Ivanova N."/>
            <person name="Mavromatis K."/>
            <person name="Pati A."/>
            <person name="Chen A."/>
            <person name="Palaniappan K."/>
            <person name="Land M."/>
            <person name="Hauser L."/>
            <person name="Jeffries C.D."/>
            <person name="Detter J.C."/>
            <person name="Han C."/>
            <person name="Tapia R."/>
            <person name="Ngatchou-Djao O.D."/>
            <person name="Rohde M."/>
            <person name="Goker M."/>
            <person name="Spring S."/>
            <person name="Sikorski J."/>
            <person name="Woyke T."/>
            <person name="Bristow J."/>
            <person name="Eisen J.A."/>
            <person name="Markowitz V."/>
            <person name="Hugenholtz P."/>
            <person name="Klenk H.P."/>
            <person name="Kyrpides N.C."/>
        </authorList>
    </citation>
    <scope>NUCLEOTIDE SEQUENCE [LARGE SCALE GENOMIC DNA]</scope>
    <source>
        <strain evidence="3">ATCC 23168 / DSM 4126 / NBRC 15989 / NCIMB 1408 / VKM B-1430 / H-43</strain>
    </source>
</reference>
<keyword evidence="1" id="KW-0812">Transmembrane</keyword>
<keyword evidence="1" id="KW-1133">Transmembrane helix</keyword>
<organism evidence="2 3">
    <name type="scientific">Marivirga tractuosa (strain ATCC 23168 / DSM 4126 / NBRC 15989 / NCIMB 1408 / VKM B-1430 / H-43)</name>
    <name type="common">Microscilla tractuosa</name>
    <name type="synonym">Flexibacter tractuosus</name>
    <dbReference type="NCBI Taxonomy" id="643867"/>
    <lineage>
        <taxon>Bacteria</taxon>
        <taxon>Pseudomonadati</taxon>
        <taxon>Bacteroidota</taxon>
        <taxon>Cytophagia</taxon>
        <taxon>Cytophagales</taxon>
        <taxon>Marivirgaceae</taxon>
        <taxon>Marivirga</taxon>
    </lineage>
</organism>
<feature type="transmembrane region" description="Helical" evidence="1">
    <location>
        <begin position="51"/>
        <end position="68"/>
    </location>
</feature>
<dbReference type="eggNOG" id="COG5522">
    <property type="taxonomic scope" value="Bacteria"/>
</dbReference>
<dbReference type="Proteomes" id="UP000008720">
    <property type="component" value="Chromosome"/>
</dbReference>
<feature type="transmembrane region" description="Helical" evidence="1">
    <location>
        <begin position="21"/>
        <end position="39"/>
    </location>
</feature>
<dbReference type="AlphaFoldDB" id="E4TRQ8"/>
<evidence type="ECO:0000313" key="2">
    <source>
        <dbReference type="EMBL" id="ADR22757.1"/>
    </source>
</evidence>
<accession>E4TRQ8</accession>
<dbReference type="HOGENOM" id="CLU_088526_0_1_10"/>
<evidence type="ECO:0000256" key="1">
    <source>
        <dbReference type="SAM" id="Phobius"/>
    </source>
</evidence>
<feature type="transmembrane region" description="Helical" evidence="1">
    <location>
        <begin position="80"/>
        <end position="98"/>
    </location>
</feature>
<dbReference type="InterPro" id="IPR011737">
    <property type="entry name" value="CHP02206_TP0381"/>
</dbReference>
<evidence type="ECO:0008006" key="4">
    <source>
        <dbReference type="Google" id="ProtNLM"/>
    </source>
</evidence>
<keyword evidence="3" id="KW-1185">Reference proteome</keyword>
<dbReference type="OrthoDB" id="9813172at2"/>
<evidence type="ECO:0000313" key="3">
    <source>
        <dbReference type="Proteomes" id="UP000008720"/>
    </source>
</evidence>
<dbReference type="EMBL" id="CP002349">
    <property type="protein sequence ID" value="ADR22757.1"/>
    <property type="molecule type" value="Genomic_DNA"/>
</dbReference>
<feature type="transmembrane region" description="Helical" evidence="1">
    <location>
        <begin position="105"/>
        <end position="124"/>
    </location>
</feature>
<dbReference type="STRING" id="643867.Ftrac_2779"/>
<dbReference type="KEGG" id="mtt:Ftrac_2779"/>
<proteinExistence type="predicted"/>
<feature type="transmembrane region" description="Helical" evidence="1">
    <location>
        <begin position="166"/>
        <end position="187"/>
    </location>
</feature>
<protein>
    <recommendedName>
        <fullName evidence="4">TIGR02206 family membrane protein</fullName>
    </recommendedName>
</protein>
<dbReference type="NCBIfam" id="TIGR02206">
    <property type="entry name" value="intg_mem_TP0381"/>
    <property type="match status" value="1"/>
</dbReference>
<dbReference type="Pfam" id="PF14808">
    <property type="entry name" value="TMEM164"/>
    <property type="match status" value="1"/>
</dbReference>
<gene>
    <name evidence="2" type="ordered locus">Ftrac_2779</name>
</gene>
<sequence length="242" mass="28570">MEFLKSIYHAEESFKMFGTEHLVSVIFAILIGVILIFFAKKQKIDFQKNCLKLLSIYISSTVIIWGVFEINLGRFEIDKDLPLVFCNFIALLLPLYVFIFKRNSLLFNIIYYIIIGGAIQAIITPGLKMSFPHYEYIKFWSVHAGLIIFILYEITIFKRRPSFKGVFWAFLFVQAHVLFSFLLNVFLDSNYLFLNTKPHNASFLDLLGGWPYYIIWMDIILIPYFLIFYLPFFIKQKIKNLN</sequence>
<feature type="transmembrane region" description="Helical" evidence="1">
    <location>
        <begin position="136"/>
        <end position="154"/>
    </location>
</feature>